<protein>
    <recommendedName>
        <fullName evidence="8">ATP-binding cassette sub-family F member 3</fullName>
    </recommendedName>
</protein>
<dbReference type="Pfam" id="PF00005">
    <property type="entry name" value="ABC_tran"/>
    <property type="match status" value="2"/>
</dbReference>
<evidence type="ECO:0000256" key="8">
    <source>
        <dbReference type="ARBA" id="ARBA00073919"/>
    </source>
</evidence>
<dbReference type="InterPro" id="IPR003439">
    <property type="entry name" value="ABC_transporter-like_ATP-bd"/>
</dbReference>
<feature type="domain" description="ABC transporter" evidence="9">
    <location>
        <begin position="499"/>
        <end position="727"/>
    </location>
</feature>
<evidence type="ECO:0000256" key="6">
    <source>
        <dbReference type="ARBA" id="ARBA00022990"/>
    </source>
</evidence>
<dbReference type="OrthoDB" id="2110130at2759"/>
<evidence type="ECO:0000256" key="2">
    <source>
        <dbReference type="ARBA" id="ARBA00022553"/>
    </source>
</evidence>
<dbReference type="InterPro" id="IPR017871">
    <property type="entry name" value="ABC_transporter-like_CS"/>
</dbReference>
<dbReference type="Gene3D" id="3.40.50.300">
    <property type="entry name" value="P-loop containing nucleotide triphosphate hydrolases"/>
    <property type="match status" value="2"/>
</dbReference>
<evidence type="ECO:0000256" key="4">
    <source>
        <dbReference type="ARBA" id="ARBA00022741"/>
    </source>
</evidence>
<sequence>MPSVAEVLQTSLPGCDLDSDILNYVESILDDGACDFHSSEDVYDAVGPVLLDIGEGTGEDEIRDICDRLYSIIFPEETGKHSSATVNGIEHKPLEAPVHLNSLVKDAEVEEEIESIWLRKREDVSRVDQTKLAKAEAKAQQKASDRKDGMSTGPRAIINAVATASQQISKKDVRMEARGTNKCKDIQIDNFDVAFGDRVLISGASLSLGYGRRYGLVGRNGLGKTTLLRMIAGAHLMIPSHISVLHVEQEVTGDDTLAINSVLEADSRRESLLAEEKSINAKIAQGDQSEALSSRLTEIYAELEAMEADKAPARASSILAGLGFSTQMQSMPTKEFSGGWRMRLALARALFSLPDLLLLDEPTNMLDMKAIIWLEKYLQGWPSTILVVSHDRKFLEEVPTDMLHLHTQRIDVYKGNYSSFISTREARLKNQQREYEAQQQLRAHVQEFIDKFRYNAKRASLVQSKIKMLEKLPVLQPVEEETNIVLKFPDCEYLSPPILHLDDVGFYYTKTKPIFSKIDVSGTMESRICIVGENGAGKTTLLKLVLGMLTPTSGSRNVHRNLKFGYFTQHHVDQLDMTLCSIEILQKHIPGRENLLRNTEEYLVDLVCLEIFQHSRYVASLSGGQKSRLAFAVLACTKPNFLILDEPTNHLDIETIEALGNAINKFKVYRFETENMYGGVILVSHDERLIQMVCKELWVVSEGQVTRVEGGFDEYRRCVEKEIEKQNQDTSSANGTKTK</sequence>
<dbReference type="InterPro" id="IPR032781">
    <property type="entry name" value="ABC_tran_Xtn"/>
</dbReference>
<dbReference type="PANTHER" id="PTHR19211">
    <property type="entry name" value="ATP-BINDING TRANSPORT PROTEIN-RELATED"/>
    <property type="match status" value="1"/>
</dbReference>
<dbReference type="CDD" id="cd03221">
    <property type="entry name" value="ABCF_EF-3"/>
    <property type="match status" value="2"/>
</dbReference>
<name>A0A7R8W5G5_9CRUS</name>
<gene>
    <name evidence="10" type="ORF">CTOB1V02_LOCUS1043</name>
</gene>
<dbReference type="Pfam" id="PF12848">
    <property type="entry name" value="ABC_tran_Xtn"/>
    <property type="match status" value="1"/>
</dbReference>
<dbReference type="SUPFAM" id="SSF52540">
    <property type="entry name" value="P-loop containing nucleoside triphosphate hydrolases"/>
    <property type="match status" value="2"/>
</dbReference>
<keyword evidence="4" id="KW-0547">Nucleotide-binding</keyword>
<dbReference type="InterPro" id="IPR027417">
    <property type="entry name" value="P-loop_NTPase"/>
</dbReference>
<keyword evidence="3" id="KW-0677">Repeat</keyword>
<dbReference type="PROSITE" id="PS50893">
    <property type="entry name" value="ABC_TRANSPORTER_2"/>
    <property type="match status" value="2"/>
</dbReference>
<evidence type="ECO:0000259" key="9">
    <source>
        <dbReference type="PROSITE" id="PS50893"/>
    </source>
</evidence>
<evidence type="ECO:0000256" key="5">
    <source>
        <dbReference type="ARBA" id="ARBA00022840"/>
    </source>
</evidence>
<keyword evidence="2" id="KW-0597">Phosphoprotein</keyword>
<dbReference type="InterPro" id="IPR003593">
    <property type="entry name" value="AAA+_ATPase"/>
</dbReference>
<dbReference type="InterPro" id="IPR058770">
    <property type="entry name" value="PWI_ABCF3"/>
</dbReference>
<keyword evidence="6" id="KW-0007">Acetylation</keyword>
<dbReference type="InterPro" id="IPR050611">
    <property type="entry name" value="ABCF"/>
</dbReference>
<dbReference type="SMART" id="SM00382">
    <property type="entry name" value="AAA"/>
    <property type="match status" value="2"/>
</dbReference>
<dbReference type="AlphaFoldDB" id="A0A7R8W5G5"/>
<dbReference type="GO" id="GO:0051607">
    <property type="term" value="P:defense response to virus"/>
    <property type="evidence" value="ECO:0007669"/>
    <property type="project" value="UniProtKB-KW"/>
</dbReference>
<dbReference type="PROSITE" id="PS00211">
    <property type="entry name" value="ABC_TRANSPORTER_1"/>
    <property type="match status" value="2"/>
</dbReference>
<evidence type="ECO:0000256" key="3">
    <source>
        <dbReference type="ARBA" id="ARBA00022737"/>
    </source>
</evidence>
<evidence type="ECO:0000256" key="1">
    <source>
        <dbReference type="ARBA" id="ARBA00011054"/>
    </source>
</evidence>
<dbReference type="PANTHER" id="PTHR19211:SF117">
    <property type="entry name" value="ATP-BINDING CASSETTE SUB-FAMILY F MEMBER 3"/>
    <property type="match status" value="1"/>
</dbReference>
<dbReference type="EMBL" id="OB660143">
    <property type="protein sequence ID" value="CAD7223048.1"/>
    <property type="molecule type" value="Genomic_DNA"/>
</dbReference>
<dbReference type="Pfam" id="PF26051">
    <property type="entry name" value="PWI_ABCF3"/>
    <property type="match status" value="1"/>
</dbReference>
<comment type="similarity">
    <text evidence="1">Belongs to the ABC transporter superfamily. ABCF family. EF3 subfamily.</text>
</comment>
<keyword evidence="7" id="KW-0051">Antiviral defense</keyword>
<evidence type="ECO:0000313" key="10">
    <source>
        <dbReference type="EMBL" id="CAD7223048.1"/>
    </source>
</evidence>
<feature type="domain" description="ABC transporter" evidence="9">
    <location>
        <begin position="186"/>
        <end position="440"/>
    </location>
</feature>
<dbReference type="FunFam" id="3.40.50.300:FF:000104">
    <property type="entry name" value="ATP-binding cassette sub-family F member 3"/>
    <property type="match status" value="1"/>
</dbReference>
<dbReference type="GO" id="GO:0016887">
    <property type="term" value="F:ATP hydrolysis activity"/>
    <property type="evidence" value="ECO:0007669"/>
    <property type="project" value="InterPro"/>
</dbReference>
<dbReference type="GO" id="GO:0005524">
    <property type="term" value="F:ATP binding"/>
    <property type="evidence" value="ECO:0007669"/>
    <property type="project" value="UniProtKB-KW"/>
</dbReference>
<keyword evidence="5" id="KW-0067">ATP-binding</keyword>
<accession>A0A7R8W5G5</accession>
<dbReference type="FunFam" id="3.40.50.300:FF:000688">
    <property type="entry name" value="ATP-binding cassette sub-family F member 3"/>
    <property type="match status" value="1"/>
</dbReference>
<reference evidence="10" key="1">
    <citation type="submission" date="2020-11" db="EMBL/GenBank/DDBJ databases">
        <authorList>
            <person name="Tran Van P."/>
        </authorList>
    </citation>
    <scope>NUCLEOTIDE SEQUENCE</scope>
</reference>
<organism evidence="10">
    <name type="scientific">Cyprideis torosa</name>
    <dbReference type="NCBI Taxonomy" id="163714"/>
    <lineage>
        <taxon>Eukaryota</taxon>
        <taxon>Metazoa</taxon>
        <taxon>Ecdysozoa</taxon>
        <taxon>Arthropoda</taxon>
        <taxon>Crustacea</taxon>
        <taxon>Oligostraca</taxon>
        <taxon>Ostracoda</taxon>
        <taxon>Podocopa</taxon>
        <taxon>Podocopida</taxon>
        <taxon>Cytherocopina</taxon>
        <taxon>Cytheroidea</taxon>
        <taxon>Cytherideidae</taxon>
        <taxon>Cyprideis</taxon>
    </lineage>
</organism>
<proteinExistence type="inferred from homology"/>
<evidence type="ECO:0000256" key="7">
    <source>
        <dbReference type="ARBA" id="ARBA00023118"/>
    </source>
</evidence>